<evidence type="ECO:0000313" key="2">
    <source>
        <dbReference type="Proteomes" id="UP000052982"/>
    </source>
</evidence>
<keyword evidence="2" id="KW-1185">Reference proteome</keyword>
<sequence length="94" mass="10596">MSGARHGYQVQYTEHAAAARDRLDARQRARFDKGVAVLTRDPYLPASRAVSGTGDDRTVRLTEHMFAEYIVSRGRLLIFVVEVFSDEDVLVPED</sequence>
<evidence type="ECO:0008006" key="3">
    <source>
        <dbReference type="Google" id="ProtNLM"/>
    </source>
</evidence>
<dbReference type="EMBL" id="LMWW01000016">
    <property type="protein sequence ID" value="KUN84652.1"/>
    <property type="molecule type" value="Genomic_DNA"/>
</dbReference>
<dbReference type="STRING" id="1943.AQJ64_14210"/>
<name>A0A101T2L8_9ACTN</name>
<reference evidence="1 2" key="1">
    <citation type="submission" date="2015-10" db="EMBL/GenBank/DDBJ databases">
        <title>Draft genome sequence of Streptomyces griseoruber DSM 40281, type strain for the species Streptomyces griseoruber.</title>
        <authorList>
            <person name="Ruckert C."/>
            <person name="Winkler A."/>
            <person name="Kalinowski J."/>
            <person name="Kampfer P."/>
            <person name="Glaeser S."/>
        </authorList>
    </citation>
    <scope>NUCLEOTIDE SEQUENCE [LARGE SCALE GENOMIC DNA]</scope>
    <source>
        <strain evidence="1 2">DSM 40281</strain>
    </source>
</reference>
<evidence type="ECO:0000313" key="1">
    <source>
        <dbReference type="EMBL" id="KUN84652.1"/>
    </source>
</evidence>
<dbReference type="Proteomes" id="UP000052982">
    <property type="component" value="Unassembled WGS sequence"/>
</dbReference>
<dbReference type="AlphaFoldDB" id="A0A101T2L8"/>
<organism evidence="1 2">
    <name type="scientific">Streptomyces griseoruber</name>
    <dbReference type="NCBI Taxonomy" id="1943"/>
    <lineage>
        <taxon>Bacteria</taxon>
        <taxon>Bacillati</taxon>
        <taxon>Actinomycetota</taxon>
        <taxon>Actinomycetes</taxon>
        <taxon>Kitasatosporales</taxon>
        <taxon>Streptomycetaceae</taxon>
        <taxon>Streptomyces</taxon>
    </lineage>
</organism>
<dbReference type="RefSeq" id="WP_055634349.1">
    <property type="nucleotide sequence ID" value="NZ_JBIRRP010000003.1"/>
</dbReference>
<dbReference type="OrthoDB" id="4227675at2"/>
<accession>A0A101T2L8</accession>
<proteinExistence type="predicted"/>
<protein>
    <recommendedName>
        <fullName evidence="3">Plasmid stabilization protein</fullName>
    </recommendedName>
</protein>
<comment type="caution">
    <text evidence="1">The sequence shown here is derived from an EMBL/GenBank/DDBJ whole genome shotgun (WGS) entry which is preliminary data.</text>
</comment>
<gene>
    <name evidence="1" type="ORF">AQJ64_14210</name>
</gene>